<comment type="caution">
    <text evidence="4">The sequence shown here is derived from an EMBL/GenBank/DDBJ whole genome shotgun (WGS) entry which is preliminary data.</text>
</comment>
<dbReference type="GO" id="GO:0016604">
    <property type="term" value="C:nuclear body"/>
    <property type="evidence" value="ECO:0007669"/>
    <property type="project" value="TreeGrafter"/>
</dbReference>
<feature type="domain" description="RecQ mediated genome instability protein 1 OB-fold" evidence="3">
    <location>
        <begin position="62"/>
        <end position="189"/>
    </location>
</feature>
<dbReference type="GO" id="GO:0000724">
    <property type="term" value="P:double-strand break repair via homologous recombination"/>
    <property type="evidence" value="ECO:0007669"/>
    <property type="project" value="TreeGrafter"/>
</dbReference>
<gene>
    <name evidence="4" type="ORF">EV702DRAFT_1177385</name>
</gene>
<dbReference type="Pfam" id="PF08585">
    <property type="entry name" value="RMI1_N_C"/>
    <property type="match status" value="1"/>
</dbReference>
<dbReference type="InterPro" id="IPR013894">
    <property type="entry name" value="RMI1_OB"/>
</dbReference>
<evidence type="ECO:0000313" key="4">
    <source>
        <dbReference type="EMBL" id="KAG1781673.1"/>
    </source>
</evidence>
<dbReference type="GO" id="GO:0031422">
    <property type="term" value="C:RecQ family helicase-topoisomerase III complex"/>
    <property type="evidence" value="ECO:0007669"/>
    <property type="project" value="TreeGrafter"/>
</dbReference>
<dbReference type="OrthoDB" id="341511at2759"/>
<dbReference type="GO" id="GO:0000712">
    <property type="term" value="P:resolution of meiotic recombination intermediates"/>
    <property type="evidence" value="ECO:0007669"/>
    <property type="project" value="TreeGrafter"/>
</dbReference>
<keyword evidence="5" id="KW-1185">Reference proteome</keyword>
<protein>
    <recommendedName>
        <fullName evidence="2">RecQ-mediated genome instability protein 1</fullName>
    </recommendedName>
</protein>
<dbReference type="EMBL" id="JABBWD010000005">
    <property type="protein sequence ID" value="KAG1781673.1"/>
    <property type="molecule type" value="Genomic_DNA"/>
</dbReference>
<dbReference type="PANTHER" id="PTHR14790">
    <property type="entry name" value="RECQ-MEDIATED GENOME INSTABILITY PROTEIN 1 RMI1"/>
    <property type="match status" value="1"/>
</dbReference>
<sequence>MAAPANIVKWVNEQYPRPALDPVWLRDCCSWIASSYSLSPTDFPQFSSHSSLADSTLPNTGLPQNIRTIKRARLTGLPCLVEICAISDIGISAFSLMNVRQNRMDRADLAGLVGEDEEDAEEDEGPVPKYPRGMLRLELSDGITTVEAVEYRSIPQLELGVTPLGYKIRSGVIFLEPQTIELKGHQTEDHEVMQDEIFLRSLRRRLG</sequence>
<name>A0A9P7A3D2_9AGAM</name>
<evidence type="ECO:0000256" key="1">
    <source>
        <dbReference type="ARBA" id="ARBA00006395"/>
    </source>
</evidence>
<dbReference type="PANTHER" id="PTHR14790:SF15">
    <property type="entry name" value="RECQ-MEDIATED GENOME INSTABILITY PROTEIN 1"/>
    <property type="match status" value="1"/>
</dbReference>
<accession>A0A9P7A3D2</accession>
<evidence type="ECO:0000313" key="5">
    <source>
        <dbReference type="Proteomes" id="UP000714275"/>
    </source>
</evidence>
<reference evidence="4" key="1">
    <citation type="journal article" date="2020" name="New Phytol.">
        <title>Comparative genomics reveals dynamic genome evolution in host specialist ectomycorrhizal fungi.</title>
        <authorList>
            <person name="Lofgren L.A."/>
            <person name="Nguyen N.H."/>
            <person name="Vilgalys R."/>
            <person name="Ruytinx J."/>
            <person name="Liao H.L."/>
            <person name="Branco S."/>
            <person name="Kuo A."/>
            <person name="LaButti K."/>
            <person name="Lipzen A."/>
            <person name="Andreopoulos W."/>
            <person name="Pangilinan J."/>
            <person name="Riley R."/>
            <person name="Hundley H."/>
            <person name="Na H."/>
            <person name="Barry K."/>
            <person name="Grigoriev I.V."/>
            <person name="Stajich J.E."/>
            <person name="Kennedy P.G."/>
        </authorList>
    </citation>
    <scope>NUCLEOTIDE SEQUENCE</scope>
    <source>
        <strain evidence="4">DOB743</strain>
    </source>
</reference>
<dbReference type="InterPro" id="IPR042470">
    <property type="entry name" value="RMI1_N_C_sf"/>
</dbReference>
<comment type="similarity">
    <text evidence="1">Belongs to the RMI1 family.</text>
</comment>
<dbReference type="Gene3D" id="2.40.50.770">
    <property type="entry name" value="RecQ-mediated genome instability protein Rmi1, C-terminal domain"/>
    <property type="match status" value="1"/>
</dbReference>
<dbReference type="Proteomes" id="UP000714275">
    <property type="component" value="Unassembled WGS sequence"/>
</dbReference>
<organism evidence="4 5">
    <name type="scientific">Suillus placidus</name>
    <dbReference type="NCBI Taxonomy" id="48579"/>
    <lineage>
        <taxon>Eukaryota</taxon>
        <taxon>Fungi</taxon>
        <taxon>Dikarya</taxon>
        <taxon>Basidiomycota</taxon>
        <taxon>Agaricomycotina</taxon>
        <taxon>Agaricomycetes</taxon>
        <taxon>Agaricomycetidae</taxon>
        <taxon>Boletales</taxon>
        <taxon>Suillineae</taxon>
        <taxon>Suillaceae</taxon>
        <taxon>Suillus</taxon>
    </lineage>
</organism>
<dbReference type="AlphaFoldDB" id="A0A9P7A3D2"/>
<evidence type="ECO:0000256" key="2">
    <source>
        <dbReference type="ARBA" id="ARBA00018987"/>
    </source>
</evidence>
<proteinExistence type="inferred from homology"/>
<evidence type="ECO:0000259" key="3">
    <source>
        <dbReference type="Pfam" id="PF08585"/>
    </source>
</evidence>